<accession>Q967L5</accession>
<dbReference type="InterPro" id="IPR057670">
    <property type="entry name" value="SH3_retrovirus"/>
</dbReference>
<evidence type="ECO:0000256" key="2">
    <source>
        <dbReference type="ARBA" id="ARBA00022612"/>
    </source>
</evidence>
<protein>
    <submittedName>
        <fullName evidence="22">Uncharacterized protein</fullName>
    </submittedName>
</protein>
<dbReference type="PANTHER" id="PTHR42648">
    <property type="entry name" value="TRANSPOSASE, PUTATIVE-RELATED"/>
    <property type="match status" value="1"/>
</dbReference>
<dbReference type="Pfam" id="PF22936">
    <property type="entry name" value="Pol_BBD"/>
    <property type="match status" value="1"/>
</dbReference>
<keyword evidence="15" id="KW-0917">Virion maturation</keyword>
<keyword evidence="4" id="KW-0540">Nuclease</keyword>
<evidence type="ECO:0000259" key="20">
    <source>
        <dbReference type="PROSITE" id="PS50158"/>
    </source>
</evidence>
<feature type="domain" description="Integrase catalytic" evidence="21">
    <location>
        <begin position="457"/>
        <end position="632"/>
    </location>
</feature>
<dbReference type="GO" id="GO:0015074">
    <property type="term" value="P:DNA integration"/>
    <property type="evidence" value="ECO:0007669"/>
    <property type="project" value="UniProtKB-KW"/>
</dbReference>
<evidence type="ECO:0000256" key="7">
    <source>
        <dbReference type="ARBA" id="ARBA00022750"/>
    </source>
</evidence>
<dbReference type="GO" id="GO:0003676">
    <property type="term" value="F:nucleic acid binding"/>
    <property type="evidence" value="ECO:0007669"/>
    <property type="project" value="InterPro"/>
</dbReference>
<evidence type="ECO:0000256" key="3">
    <source>
        <dbReference type="ARBA" id="ARBA00022670"/>
    </source>
</evidence>
<dbReference type="CDD" id="cd09272">
    <property type="entry name" value="RNase_HI_RT_Ty1"/>
    <property type="match status" value="1"/>
</dbReference>
<organism evidence="22">
    <name type="scientific">Aedes aegypti</name>
    <name type="common">Yellowfever mosquito</name>
    <name type="synonym">Culex aegypti</name>
    <dbReference type="NCBI Taxonomy" id="7159"/>
    <lineage>
        <taxon>Eukaryota</taxon>
        <taxon>Metazoa</taxon>
        <taxon>Ecdysozoa</taxon>
        <taxon>Arthropoda</taxon>
        <taxon>Hexapoda</taxon>
        <taxon>Insecta</taxon>
        <taxon>Pterygota</taxon>
        <taxon>Neoptera</taxon>
        <taxon>Endopterygota</taxon>
        <taxon>Diptera</taxon>
        <taxon>Nematocera</taxon>
        <taxon>Culicoidea</taxon>
        <taxon>Culicidae</taxon>
        <taxon>Culicinae</taxon>
        <taxon>Aedini</taxon>
        <taxon>Aedes</taxon>
        <taxon>Stegomyia</taxon>
    </lineage>
</organism>
<evidence type="ECO:0000256" key="5">
    <source>
        <dbReference type="ARBA" id="ARBA00022723"/>
    </source>
</evidence>
<dbReference type="GO" id="GO:0004519">
    <property type="term" value="F:endonuclease activity"/>
    <property type="evidence" value="ECO:0007669"/>
    <property type="project" value="UniProtKB-KW"/>
</dbReference>
<evidence type="ECO:0000256" key="14">
    <source>
        <dbReference type="ARBA" id="ARBA00022932"/>
    </source>
</evidence>
<keyword evidence="8" id="KW-0255">Endonuclease</keyword>
<keyword evidence="16" id="KW-0233">DNA recombination</keyword>
<dbReference type="GO" id="GO:0006508">
    <property type="term" value="P:proteolysis"/>
    <property type="evidence" value="ECO:0007669"/>
    <property type="project" value="UniProtKB-KW"/>
</dbReference>
<dbReference type="SUPFAM" id="SSF57756">
    <property type="entry name" value="Retrovirus zinc finger-like domains"/>
    <property type="match status" value="1"/>
</dbReference>
<keyword evidence="9" id="KW-0378">Hydrolase</keyword>
<evidence type="ECO:0000256" key="8">
    <source>
        <dbReference type="ARBA" id="ARBA00022759"/>
    </source>
</evidence>
<evidence type="ECO:0000256" key="9">
    <source>
        <dbReference type="ARBA" id="ARBA00022801"/>
    </source>
</evidence>
<dbReference type="Pfam" id="PF14223">
    <property type="entry name" value="Retrotran_gag_2"/>
    <property type="match status" value="1"/>
</dbReference>
<keyword evidence="18" id="KW-0863">Zinc-finger</keyword>
<dbReference type="GO" id="GO:0003964">
    <property type="term" value="F:RNA-directed DNA polymerase activity"/>
    <property type="evidence" value="ECO:0007669"/>
    <property type="project" value="UniProtKB-KW"/>
</dbReference>
<dbReference type="SUPFAM" id="SSF56672">
    <property type="entry name" value="DNA/RNA polymerases"/>
    <property type="match status" value="1"/>
</dbReference>
<dbReference type="SUPFAM" id="SSF53098">
    <property type="entry name" value="Ribonuclease H-like"/>
    <property type="match status" value="1"/>
</dbReference>
<dbReference type="InterPro" id="IPR054722">
    <property type="entry name" value="PolX-like_BBD"/>
</dbReference>
<dbReference type="PROSITE" id="PS50158">
    <property type="entry name" value="ZF_CCHC"/>
    <property type="match status" value="1"/>
</dbReference>
<keyword evidence="13" id="KW-0695">RNA-directed DNA polymerase</keyword>
<dbReference type="InterPro" id="IPR001584">
    <property type="entry name" value="Integrase_cat-core"/>
</dbReference>
<dbReference type="InterPro" id="IPR001878">
    <property type="entry name" value="Znf_CCHC"/>
</dbReference>
<keyword evidence="14" id="KW-0548">Nucleotidyltransferase</keyword>
<dbReference type="Pfam" id="PF00665">
    <property type="entry name" value="rve"/>
    <property type="match status" value="1"/>
</dbReference>
<evidence type="ECO:0000256" key="6">
    <source>
        <dbReference type="ARBA" id="ARBA00022741"/>
    </source>
</evidence>
<dbReference type="SMART" id="SM00343">
    <property type="entry name" value="ZnF_C2HC"/>
    <property type="match status" value="1"/>
</dbReference>
<evidence type="ECO:0000256" key="10">
    <source>
        <dbReference type="ARBA" id="ARBA00022840"/>
    </source>
</evidence>
<keyword evidence="14" id="KW-0239">DNA-directed DNA polymerase</keyword>
<keyword evidence="7" id="KW-0064">Aspartyl protease</keyword>
<dbReference type="GO" id="GO:0042575">
    <property type="term" value="C:DNA polymerase complex"/>
    <property type="evidence" value="ECO:0007669"/>
    <property type="project" value="UniProtKB-ARBA"/>
</dbReference>
<dbReference type="Pfam" id="PF13976">
    <property type="entry name" value="gag_pre-integrs"/>
    <property type="match status" value="1"/>
</dbReference>
<reference evidence="22" key="1">
    <citation type="journal article" date="2001" name="Mol. Biol. Evol.">
        <title>Microuli, a family of miniature subterminal inverted-repeat transposable elements (MSITEs): transposition without terminal inverted repeats.</title>
        <authorList>
            <person name="Tu Z."/>
            <person name="Orphanidis S.P."/>
        </authorList>
    </citation>
    <scope>NUCLEOTIDE SEQUENCE</scope>
    <source>
        <strain evidence="22">Rock</strain>
    </source>
</reference>
<dbReference type="InterPro" id="IPR013103">
    <property type="entry name" value="RVT_2"/>
</dbReference>
<evidence type="ECO:0000256" key="18">
    <source>
        <dbReference type="PROSITE-ProRule" id="PRU00047"/>
    </source>
</evidence>
<keyword evidence="3" id="KW-0645">Protease</keyword>
<evidence type="ECO:0000256" key="1">
    <source>
        <dbReference type="ARBA" id="ARBA00002180"/>
    </source>
</evidence>
<dbReference type="InterPro" id="IPR036397">
    <property type="entry name" value="RNaseH_sf"/>
</dbReference>
<dbReference type="GO" id="GO:0004190">
    <property type="term" value="F:aspartic-type endopeptidase activity"/>
    <property type="evidence" value="ECO:0007669"/>
    <property type="project" value="UniProtKB-KW"/>
</dbReference>
<evidence type="ECO:0000256" key="4">
    <source>
        <dbReference type="ARBA" id="ARBA00022722"/>
    </source>
</evidence>
<dbReference type="InterPro" id="IPR043502">
    <property type="entry name" value="DNA/RNA_pol_sf"/>
</dbReference>
<feature type="domain" description="CCHC-type" evidence="20">
    <location>
        <begin position="212"/>
        <end position="227"/>
    </location>
</feature>
<dbReference type="Pfam" id="PF00098">
    <property type="entry name" value="zf-CCHC"/>
    <property type="match status" value="1"/>
</dbReference>
<feature type="region of interest" description="Disordered" evidence="19">
    <location>
        <begin position="232"/>
        <end position="253"/>
    </location>
</feature>
<dbReference type="Pfam" id="PF25597">
    <property type="entry name" value="SH3_retrovirus"/>
    <property type="match status" value="1"/>
</dbReference>
<dbReference type="PANTHER" id="PTHR42648:SF11">
    <property type="entry name" value="TRANSPOSON TY4-P GAG-POL POLYPROTEIN"/>
    <property type="match status" value="1"/>
</dbReference>
<name>Q967L5_AEDAE</name>
<evidence type="ECO:0000256" key="13">
    <source>
        <dbReference type="ARBA" id="ARBA00022918"/>
    </source>
</evidence>
<evidence type="ECO:0000256" key="15">
    <source>
        <dbReference type="ARBA" id="ARBA00023113"/>
    </source>
</evidence>
<keyword evidence="14" id="KW-0808">Transferase</keyword>
<evidence type="ECO:0000256" key="11">
    <source>
        <dbReference type="ARBA" id="ARBA00022842"/>
    </source>
</evidence>
<dbReference type="InterPro" id="IPR036875">
    <property type="entry name" value="Znf_CCHC_sf"/>
</dbReference>
<evidence type="ECO:0000256" key="17">
    <source>
        <dbReference type="ARBA" id="ARBA00023268"/>
    </source>
</evidence>
<evidence type="ECO:0000256" key="12">
    <source>
        <dbReference type="ARBA" id="ARBA00022908"/>
    </source>
</evidence>
<keyword evidence="6" id="KW-0547">Nucleotide-binding</keyword>
<dbReference type="GO" id="GO:0003887">
    <property type="term" value="F:DNA-directed DNA polymerase activity"/>
    <property type="evidence" value="ECO:0007669"/>
    <property type="project" value="UniProtKB-KW"/>
</dbReference>
<keyword evidence="2" id="KW-1188">Viral release from host cell</keyword>
<dbReference type="Pfam" id="PF07727">
    <property type="entry name" value="RVT_2"/>
    <property type="match status" value="1"/>
</dbReference>
<dbReference type="InterPro" id="IPR025724">
    <property type="entry name" value="GAG-pre-integrase_dom"/>
</dbReference>
<keyword evidence="11" id="KW-0460">Magnesium</keyword>
<keyword evidence="18" id="KW-0862">Zinc</keyword>
<dbReference type="GO" id="GO:0005524">
    <property type="term" value="F:ATP binding"/>
    <property type="evidence" value="ECO:0007669"/>
    <property type="project" value="UniProtKB-KW"/>
</dbReference>
<keyword evidence="12" id="KW-0229">DNA integration</keyword>
<feature type="compositionally biased region" description="Acidic residues" evidence="19">
    <location>
        <begin position="731"/>
        <end position="743"/>
    </location>
</feature>
<dbReference type="Gene3D" id="3.30.420.10">
    <property type="entry name" value="Ribonuclease H-like superfamily/Ribonuclease H"/>
    <property type="match status" value="1"/>
</dbReference>
<evidence type="ECO:0000313" key="22">
    <source>
        <dbReference type="EMBL" id="AAK12626.1"/>
    </source>
</evidence>
<dbReference type="GO" id="GO:0008270">
    <property type="term" value="F:zinc ion binding"/>
    <property type="evidence" value="ECO:0007669"/>
    <property type="project" value="UniProtKB-KW"/>
</dbReference>
<feature type="region of interest" description="Disordered" evidence="19">
    <location>
        <begin position="698"/>
        <end position="761"/>
    </location>
</feature>
<evidence type="ECO:0000259" key="21">
    <source>
        <dbReference type="PROSITE" id="PS50994"/>
    </source>
</evidence>
<keyword evidence="10" id="KW-0067">ATP-binding</keyword>
<sequence length="1298" mass="146086">MTDAKFSIPKLNGTNWATWKLRVENLLARDDLWDVVVEEVPDEFDRDDDWEIANRKAKATLVLLLEDSQLAIVRKCVNAHDVFGALKAYHEKSTRSVRVSLLKKLCAINLSERGDLEQHLFEVDDLFDRLDAAGTTLDADTKICLLLRSLPPSFDGLVTALDSRSQDDITLEVVKSKLMDEFLRRLERDGHPVKKEKAMKTAVTKTGETRVCFYCKKPGHLQRNCRKLLEAKKEENNTSSSGTKPKKSDSVKAKAVHSDTRGIAFVVNGENARSWIIDSGASAHMTCDKSFFITFEESCGGYITLADGKKTQILGEGAGVLHGIDGDDEVIRIDISGVKYVPGLSTNLISVEKLAQKKLDVSFNSDGCRIIDPKGNVVATGVRCGGLYHLRQAESSLQAAGGQHHENCQHLWHRRLGHRDWAAAERINKEELATGMKVGDCGLRLVCECCLDGKAARAPFPSIVERKSTRILDIIHTDLCGPMKTTTPSGNRFVMHLIDDYSRFTVTYLLKHKSEAAQNIIDFVKWTENLFGRKPSVIRSDGGGEFDNKLLRDFYRANGIKPQFTTPYTPQSNGVAERKNRSITEMATCMLLDSGLDKRFWGEAVLTATYIQNRIPSRSVPKTPFEMWWGRKPDLGHLRVFGSPAYVHVPDVKRSKMDPKAKRLIFVGYSMEHKGYRFVDTETDCITISRDARFIEQENGTSSVEIPTSENGTSKKQANGEINPNPFKEETDTEEISEEEEEFSTPRAESSGVSGPVRRSARENRTIPKHLEDYLLEYAVGIAACAVEEPDNHLEALESAEWRTAMKDEMDSHQRNGTWELVPLPPGRKPVGSKWIFKVKRNQEEQVVKFKARVVAQGYSQKDGIDFDQVFAPVTRQATLRLFLTIATKQKLIVQHLDIRTAYLNGVLEEEVYMRQPPGFTVKGKEEYVCRLRRSIYGLRQSARCWHKKLNEVLTKYGFKSSAADQCLYTKNTDGVKVFLIVHVDDILVASAEEANVKREFENLGREFELTCLGEIRHFLGVEVLREDGVFKIRLKQFIDKLIIKHGMENAKTTRSPMDIGFLKDGANSEPFEDVTLYRSLVGGMLYLSVIARPDIAASTAILGRKFSEPSQADWTAAKRLLRYLKATRNYYLRLGGAAEDPLVGYSDADWAGDPVSRRSTSGFVFLFAGGTVSWASRRQTCVTLSSMEAEYVALAEACQETIWLRQLLRDFGEPQLQPTTMKEDNQGCIAFIKTESSSKRSKHINTKERFVQELCEKNEIVLEYCPTEIMIADVMTKPLGPQKHGDFVVKLGLEDPQ</sequence>
<dbReference type="InterPro" id="IPR039537">
    <property type="entry name" value="Retrotran_Ty1/copia-like"/>
</dbReference>
<dbReference type="InterPro" id="IPR012337">
    <property type="entry name" value="RNaseH-like_sf"/>
</dbReference>
<dbReference type="Gene3D" id="4.10.60.10">
    <property type="entry name" value="Zinc finger, CCHC-type"/>
    <property type="match status" value="1"/>
</dbReference>
<keyword evidence="5" id="KW-0479">Metal-binding</keyword>
<feature type="compositionally biased region" description="Polar residues" evidence="19">
    <location>
        <begin position="698"/>
        <end position="722"/>
    </location>
</feature>
<proteinExistence type="predicted"/>
<dbReference type="GO" id="GO:0006310">
    <property type="term" value="P:DNA recombination"/>
    <property type="evidence" value="ECO:0007669"/>
    <property type="project" value="UniProtKB-KW"/>
</dbReference>
<evidence type="ECO:0000256" key="19">
    <source>
        <dbReference type="SAM" id="MobiDB-lite"/>
    </source>
</evidence>
<dbReference type="PROSITE" id="PS50994">
    <property type="entry name" value="INTEGRASE"/>
    <property type="match status" value="1"/>
</dbReference>
<evidence type="ECO:0000256" key="16">
    <source>
        <dbReference type="ARBA" id="ARBA00023172"/>
    </source>
</evidence>
<dbReference type="EMBL" id="AY009101">
    <property type="protein sequence ID" value="AAK12626.1"/>
    <property type="molecule type" value="Genomic_DNA"/>
</dbReference>
<comment type="function">
    <text evidence="1">The aspartyl protease (PR) mediates the proteolytic cleavages of the Gag and Gag-Pol polyproteins after assembly of the VLP.</text>
</comment>
<keyword evidence="17" id="KW-0511">Multifunctional enzyme</keyword>